<dbReference type="EnsemblMetazoa" id="XM_022788975">
    <property type="protein sequence ID" value="XP_022644710"/>
    <property type="gene ID" value="LOC111243427"/>
</dbReference>
<comment type="similarity">
    <text evidence="2 11">Belongs to the dynein light intermediate chain family.</text>
</comment>
<dbReference type="Gene3D" id="3.40.50.300">
    <property type="entry name" value="P-loop containing nucleotide triphosphate hydrolases"/>
    <property type="match status" value="1"/>
</dbReference>
<dbReference type="PANTHER" id="PTHR12688:SF0">
    <property type="entry name" value="DYNEIN LIGHT INTERMEDIATE CHAIN"/>
    <property type="match status" value="1"/>
</dbReference>
<dbReference type="SUPFAM" id="SSF52540">
    <property type="entry name" value="P-loop containing nucleoside triphosphate hydrolases"/>
    <property type="match status" value="1"/>
</dbReference>
<feature type="compositionally biased region" description="Polar residues" evidence="12">
    <location>
        <begin position="476"/>
        <end position="488"/>
    </location>
</feature>
<keyword evidence="10 11" id="KW-0206">Cytoskeleton</keyword>
<comment type="subcellular location">
    <subcellularLocation>
        <location evidence="1 11">Cytoplasm</location>
        <location evidence="1 11">Cytoskeleton</location>
    </subcellularLocation>
</comment>
<dbReference type="GO" id="GO:0005813">
    <property type="term" value="C:centrosome"/>
    <property type="evidence" value="ECO:0007669"/>
    <property type="project" value="TreeGrafter"/>
</dbReference>
<keyword evidence="14" id="KW-1185">Reference proteome</keyword>
<dbReference type="InterPro" id="IPR022780">
    <property type="entry name" value="Dynein_light_int_chain"/>
</dbReference>
<keyword evidence="4 11" id="KW-0963">Cytoplasm</keyword>
<organism evidence="13 14">
    <name type="scientific">Varroa destructor</name>
    <name type="common">Honeybee mite</name>
    <dbReference type="NCBI Taxonomy" id="109461"/>
    <lineage>
        <taxon>Eukaryota</taxon>
        <taxon>Metazoa</taxon>
        <taxon>Ecdysozoa</taxon>
        <taxon>Arthropoda</taxon>
        <taxon>Chelicerata</taxon>
        <taxon>Arachnida</taxon>
        <taxon>Acari</taxon>
        <taxon>Parasitiformes</taxon>
        <taxon>Mesostigmata</taxon>
        <taxon>Gamasina</taxon>
        <taxon>Dermanyssoidea</taxon>
        <taxon>Varroidae</taxon>
        <taxon>Varroa</taxon>
    </lineage>
</organism>
<feature type="region of interest" description="Disordered" evidence="12">
    <location>
        <begin position="476"/>
        <end position="553"/>
    </location>
</feature>
<evidence type="ECO:0000256" key="1">
    <source>
        <dbReference type="ARBA" id="ARBA00004245"/>
    </source>
</evidence>
<dbReference type="FunCoup" id="A0A7M7J1C4">
    <property type="interactions" value="1785"/>
</dbReference>
<evidence type="ECO:0000256" key="9">
    <source>
        <dbReference type="ARBA" id="ARBA00023175"/>
    </source>
</evidence>
<protein>
    <recommendedName>
        <fullName evidence="11">Dynein light intermediate chain</fullName>
    </recommendedName>
</protein>
<keyword evidence="3 11" id="KW-0813">Transport</keyword>
<evidence type="ECO:0000256" key="7">
    <source>
        <dbReference type="ARBA" id="ARBA00022840"/>
    </source>
</evidence>
<dbReference type="KEGG" id="vde:111243427"/>
<dbReference type="InterPro" id="IPR008467">
    <property type="entry name" value="Dynein1_light_intermed_chain"/>
</dbReference>
<sequence>MILWNIGSENMATCLVSSTQSSRLEAAMDDKSHENGEPQNIWSSILKQVQSSQPNKLPSQKSLLVLGDNEVGKTTLMGKLAGSTTDESRKGSGLEYHHLLIKDDYTEDTTRLGVWVLDGDPWHRNLLRFALNEENPSMQDTMVVLTASMAVPWSIASSLEAWANLLEEHISRLKLNPEYVEACKKRILRRFQEYTDPGDEVSNGGGDTSPMRRSSTAQTFLSESIHERDEREFLPLGEETFTHNVGLDMVVVITKTDTMPLLEKEHEYRDEHFDFIQQWVRRFCLRYGAALVYTSAKEANNCDLLFKYISHRMYGVPHKFVTPGLVVEKESVFIPSGWDSENKIAILYENIKSANPDDSFSEVIMKPLVRKPKLKLSQRPISREPEVSADEDQRFLDRLNVALQQMPSNNTTTKTTPLKSDRRSSTGPTGITGSGKKDDLPLSLKNLPQVEPGKGISMSGNEGVLHNFFSSLLNKKSGPPATSASSVLRTPDKQSKPDAASELDRLTRSLSRPTAGINGSLSEGTGSNALSLDHPSSTPPMQHSAATAHSSDS</sequence>
<dbReference type="CTD" id="32057"/>
<dbReference type="GO" id="GO:0005524">
    <property type="term" value="F:ATP binding"/>
    <property type="evidence" value="ECO:0007669"/>
    <property type="project" value="UniProtKB-KW"/>
</dbReference>
<dbReference type="InterPro" id="IPR027417">
    <property type="entry name" value="P-loop_NTPase"/>
</dbReference>
<dbReference type="GO" id="GO:0005868">
    <property type="term" value="C:cytoplasmic dynein complex"/>
    <property type="evidence" value="ECO:0007669"/>
    <property type="project" value="UniProtKB-UniRule"/>
</dbReference>
<dbReference type="GO" id="GO:0045504">
    <property type="term" value="F:dynein heavy chain binding"/>
    <property type="evidence" value="ECO:0007669"/>
    <property type="project" value="TreeGrafter"/>
</dbReference>
<evidence type="ECO:0000256" key="4">
    <source>
        <dbReference type="ARBA" id="ARBA00022490"/>
    </source>
</evidence>
<feature type="region of interest" description="Disordered" evidence="12">
    <location>
        <begin position="402"/>
        <end position="458"/>
    </location>
</feature>
<dbReference type="GO" id="GO:0007018">
    <property type="term" value="P:microtubule-based movement"/>
    <property type="evidence" value="ECO:0007669"/>
    <property type="project" value="InterPro"/>
</dbReference>
<keyword evidence="6 11" id="KW-0547">Nucleotide-binding</keyword>
<dbReference type="GO" id="GO:0005874">
    <property type="term" value="C:microtubule"/>
    <property type="evidence" value="ECO:0007669"/>
    <property type="project" value="UniProtKB-KW"/>
</dbReference>
<keyword evidence="8 11" id="KW-0243">Dynein</keyword>
<evidence type="ECO:0000256" key="2">
    <source>
        <dbReference type="ARBA" id="ARBA00006831"/>
    </source>
</evidence>
<evidence type="ECO:0000256" key="10">
    <source>
        <dbReference type="ARBA" id="ARBA00023212"/>
    </source>
</evidence>
<feature type="compositionally biased region" description="Polar residues" evidence="12">
    <location>
        <begin position="508"/>
        <end position="553"/>
    </location>
</feature>
<evidence type="ECO:0000256" key="8">
    <source>
        <dbReference type="ARBA" id="ARBA00023017"/>
    </source>
</evidence>
<dbReference type="InParanoid" id="A0A7M7J1C4"/>
<evidence type="ECO:0000256" key="6">
    <source>
        <dbReference type="ARBA" id="ARBA00022741"/>
    </source>
</evidence>
<evidence type="ECO:0000256" key="5">
    <source>
        <dbReference type="ARBA" id="ARBA00022701"/>
    </source>
</evidence>
<comment type="subunit">
    <text evidence="11">Homodimer. The cytoplasmic dynein 1 complex consists of two catalytic heavy chains (HCs) and a number of non-catalytic subunits presented by intermediate chains (ICs).</text>
</comment>
<keyword evidence="9 11" id="KW-0505">Motor protein</keyword>
<keyword evidence="7 11" id="KW-0067">ATP-binding</keyword>
<comment type="function">
    <text evidence="11">Acts as one of several non-catalytic accessory components of the cytoplasmic dynein 1 complex that are thought to be involved in linking dynein to cargos and to adapter proteins that regulate dynein function. Cytoplasmic dynein 1 acts as a motor for the intracellular retrograde motility of vesicles and organelles along microtubules. May play a role in binding dynein to membranous organelles or chromosomes.</text>
</comment>
<evidence type="ECO:0000256" key="3">
    <source>
        <dbReference type="ARBA" id="ARBA00022448"/>
    </source>
</evidence>
<dbReference type="GO" id="GO:0000226">
    <property type="term" value="P:microtubule cytoskeleton organization"/>
    <property type="evidence" value="ECO:0007669"/>
    <property type="project" value="TreeGrafter"/>
</dbReference>
<evidence type="ECO:0000256" key="11">
    <source>
        <dbReference type="RuleBase" id="RU366047"/>
    </source>
</evidence>
<accession>A0A7M7J1C4</accession>
<dbReference type="OrthoDB" id="27603at2759"/>
<evidence type="ECO:0000313" key="14">
    <source>
        <dbReference type="Proteomes" id="UP000594260"/>
    </source>
</evidence>
<dbReference type="GeneID" id="111243427"/>
<evidence type="ECO:0000313" key="13">
    <source>
        <dbReference type="EnsemblMetazoa" id="XP_022644710"/>
    </source>
</evidence>
<dbReference type="Pfam" id="PF05783">
    <property type="entry name" value="DLIC"/>
    <property type="match status" value="1"/>
</dbReference>
<name>A0A7M7J1C4_VARDE</name>
<reference evidence="13" key="1">
    <citation type="submission" date="2021-01" db="UniProtKB">
        <authorList>
            <consortium name="EnsemblMetazoa"/>
        </authorList>
    </citation>
    <scope>IDENTIFICATION</scope>
</reference>
<feature type="compositionally biased region" description="Polar residues" evidence="12">
    <location>
        <begin position="402"/>
        <end position="418"/>
    </location>
</feature>
<dbReference type="RefSeq" id="XP_022644710.1">
    <property type="nucleotide sequence ID" value="XM_022788975.1"/>
</dbReference>
<proteinExistence type="inferred from homology"/>
<dbReference type="PANTHER" id="PTHR12688">
    <property type="entry name" value="DYNEIN LIGHT INTERMEDIATE CHAIN"/>
    <property type="match status" value="1"/>
</dbReference>
<keyword evidence="5 11" id="KW-0493">Microtubule</keyword>
<dbReference type="Proteomes" id="UP000594260">
    <property type="component" value="Unplaced"/>
</dbReference>
<evidence type="ECO:0000256" key="12">
    <source>
        <dbReference type="SAM" id="MobiDB-lite"/>
    </source>
</evidence>
<dbReference type="OMA" id="KKATNCD"/>
<dbReference type="AlphaFoldDB" id="A0A7M7J1C4"/>